<dbReference type="AlphaFoldDB" id="A0A8J3N8Q3"/>
<dbReference type="RefSeq" id="WP_220210400.1">
    <property type="nucleotide sequence ID" value="NZ_BNJK01000002.1"/>
</dbReference>
<organism evidence="4 5">
    <name type="scientific">Reticulibacter mediterranei</name>
    <dbReference type="NCBI Taxonomy" id="2778369"/>
    <lineage>
        <taxon>Bacteria</taxon>
        <taxon>Bacillati</taxon>
        <taxon>Chloroflexota</taxon>
        <taxon>Ktedonobacteria</taxon>
        <taxon>Ktedonobacterales</taxon>
        <taxon>Reticulibacteraceae</taxon>
        <taxon>Reticulibacter</taxon>
    </lineage>
</organism>
<dbReference type="EMBL" id="BNJK01000002">
    <property type="protein sequence ID" value="GHO99775.1"/>
    <property type="molecule type" value="Genomic_DNA"/>
</dbReference>
<dbReference type="Proteomes" id="UP000597444">
    <property type="component" value="Unassembled WGS sequence"/>
</dbReference>
<sequence>MAPTIRMERRLMTRLTSKKTTLDRYRPLSRSTAQRLHDDLRLLLTYHSNAIEGNTLSLRETQIVLEEGITIDGHPLREYLEATNHAHAFGNGRVGRLLLNLMLMQAGYPPALLLREWRIRYIQALGSADSGNYTSLLGIIGLAVEQSLDLYLQACEATAAQEEYRTLAELAAQLAMDADYLGLLARQGRLDAIKRGSRWYATAEAVQRYQTEAARGKRERVPQRHRQRKSTNIPNAE</sequence>
<feature type="domain" description="Fido" evidence="3">
    <location>
        <begin position="20"/>
        <end position="145"/>
    </location>
</feature>
<dbReference type="PANTHER" id="PTHR13504">
    <property type="entry name" value="FIDO DOMAIN-CONTAINING PROTEIN DDB_G0283145"/>
    <property type="match status" value="1"/>
</dbReference>
<dbReference type="InterPro" id="IPR003812">
    <property type="entry name" value="Fido"/>
</dbReference>
<reference evidence="4" key="1">
    <citation type="submission" date="2020-10" db="EMBL/GenBank/DDBJ databases">
        <title>Taxonomic study of unclassified bacteria belonging to the class Ktedonobacteria.</title>
        <authorList>
            <person name="Yabe S."/>
            <person name="Wang C.M."/>
            <person name="Zheng Y."/>
            <person name="Sakai Y."/>
            <person name="Cavaletti L."/>
            <person name="Monciardini P."/>
            <person name="Donadio S."/>
        </authorList>
    </citation>
    <scope>NUCLEOTIDE SEQUENCE</scope>
    <source>
        <strain evidence="4">ID150040</strain>
    </source>
</reference>
<evidence type="ECO:0000313" key="4">
    <source>
        <dbReference type="EMBL" id="GHO99775.1"/>
    </source>
</evidence>
<feature type="region of interest" description="Disordered" evidence="2">
    <location>
        <begin position="211"/>
        <end position="237"/>
    </location>
</feature>
<evidence type="ECO:0000313" key="5">
    <source>
        <dbReference type="Proteomes" id="UP000597444"/>
    </source>
</evidence>
<comment type="caution">
    <text evidence="4">The sequence shown here is derived from an EMBL/GenBank/DDBJ whole genome shotgun (WGS) entry which is preliminary data.</text>
</comment>
<name>A0A8J3N8Q3_9CHLR</name>
<keyword evidence="5" id="KW-1185">Reference proteome</keyword>
<gene>
    <name evidence="4" type="ORF">KSF_098230</name>
</gene>
<dbReference type="InterPro" id="IPR040198">
    <property type="entry name" value="Fido_containing"/>
</dbReference>
<evidence type="ECO:0000259" key="3">
    <source>
        <dbReference type="PROSITE" id="PS51459"/>
    </source>
</evidence>
<proteinExistence type="predicted"/>
<protein>
    <recommendedName>
        <fullName evidence="3">Fido domain-containing protein</fullName>
    </recommendedName>
</protein>
<dbReference type="InterPro" id="IPR036597">
    <property type="entry name" value="Fido-like_dom_sf"/>
</dbReference>
<feature type="active site" evidence="1">
    <location>
        <position position="85"/>
    </location>
</feature>
<dbReference type="Gene3D" id="1.10.3290.10">
    <property type="entry name" value="Fido-like domain"/>
    <property type="match status" value="2"/>
</dbReference>
<dbReference type="PANTHER" id="PTHR13504:SF38">
    <property type="entry name" value="FIDO DOMAIN-CONTAINING PROTEIN"/>
    <property type="match status" value="1"/>
</dbReference>
<accession>A0A8J3N8Q3</accession>
<dbReference type="SUPFAM" id="SSF140931">
    <property type="entry name" value="Fic-like"/>
    <property type="match status" value="1"/>
</dbReference>
<dbReference type="PROSITE" id="PS51459">
    <property type="entry name" value="FIDO"/>
    <property type="match status" value="1"/>
</dbReference>
<evidence type="ECO:0000256" key="2">
    <source>
        <dbReference type="SAM" id="MobiDB-lite"/>
    </source>
</evidence>
<evidence type="ECO:0000256" key="1">
    <source>
        <dbReference type="PIRSR" id="PIRSR640198-1"/>
    </source>
</evidence>